<dbReference type="SUPFAM" id="SSF143631">
    <property type="entry name" value="ApbE-like"/>
    <property type="match status" value="1"/>
</dbReference>
<keyword evidence="7" id="KW-0274">FAD</keyword>
<dbReference type="Proteomes" id="UP001501074">
    <property type="component" value="Unassembled WGS sequence"/>
</dbReference>
<organism evidence="11 12">
    <name type="scientific">Kineosporia mesophila</name>
    <dbReference type="NCBI Taxonomy" id="566012"/>
    <lineage>
        <taxon>Bacteria</taxon>
        <taxon>Bacillati</taxon>
        <taxon>Actinomycetota</taxon>
        <taxon>Actinomycetes</taxon>
        <taxon>Kineosporiales</taxon>
        <taxon>Kineosporiaceae</taxon>
        <taxon>Kineosporia</taxon>
    </lineage>
</organism>
<proteinExistence type="predicted"/>
<dbReference type="Pfam" id="PF02424">
    <property type="entry name" value="ApbE"/>
    <property type="match status" value="1"/>
</dbReference>
<evidence type="ECO:0000256" key="10">
    <source>
        <dbReference type="ARBA" id="ARBA00048540"/>
    </source>
</evidence>
<evidence type="ECO:0000256" key="2">
    <source>
        <dbReference type="ARBA" id="ARBA00011955"/>
    </source>
</evidence>
<sequence length="338" mass="36134">MPLLETLPVRDTVRQWPVWSTTARVVVTDAAVADEAEEIVREQLNEVDEACSRFRDDSEIARIQHLSTGHRPVTVSPLLAVLLGVALDAARNTDGDVDPTLADDLAALGYTEDYSLIQARAGRLNIPITLSRRVRHSWKDLDLTGRRLRMPAGVRLDLGATAKAWAADRAARSLADRFGVGALVSLGGDIATAGPAPQDGWQVLVQDGVNEPAARVGLDGGTAGLATSSTVSRNWRNGTRAVHHILNPASGLPAEPVWRTVSVAAGTCLEANTLSTAAIVRGEDALHWLRGQSHPARLVAADGSVTTLNGWPTEDVVRIDAEQVHEIHLPHEHLTSAA</sequence>
<dbReference type="PANTHER" id="PTHR30040:SF2">
    <property type="entry name" value="FAD:PROTEIN FMN TRANSFERASE"/>
    <property type="match status" value="1"/>
</dbReference>
<evidence type="ECO:0000256" key="8">
    <source>
        <dbReference type="ARBA" id="ARBA00022842"/>
    </source>
</evidence>
<evidence type="ECO:0000256" key="3">
    <source>
        <dbReference type="ARBA" id="ARBA00016337"/>
    </source>
</evidence>
<dbReference type="InterPro" id="IPR024932">
    <property type="entry name" value="ApbE"/>
</dbReference>
<evidence type="ECO:0000313" key="12">
    <source>
        <dbReference type="Proteomes" id="UP001501074"/>
    </source>
</evidence>
<keyword evidence="12" id="KW-1185">Reference proteome</keyword>
<evidence type="ECO:0000256" key="7">
    <source>
        <dbReference type="ARBA" id="ARBA00022827"/>
    </source>
</evidence>
<dbReference type="EC" id="2.7.1.180" evidence="2"/>
<dbReference type="EMBL" id="BAAAZO010000003">
    <property type="protein sequence ID" value="GAA3605430.1"/>
    <property type="molecule type" value="Genomic_DNA"/>
</dbReference>
<dbReference type="InterPro" id="IPR003374">
    <property type="entry name" value="ApbE-like_sf"/>
</dbReference>
<dbReference type="GO" id="GO:0016740">
    <property type="term" value="F:transferase activity"/>
    <property type="evidence" value="ECO:0007669"/>
    <property type="project" value="UniProtKB-KW"/>
</dbReference>
<name>A0ABP6ZCG8_9ACTN</name>
<dbReference type="RefSeq" id="WP_231483134.1">
    <property type="nucleotide sequence ID" value="NZ_BAAAZO010000003.1"/>
</dbReference>
<comment type="cofactor">
    <cofactor evidence="1">
        <name>Mg(2+)</name>
        <dbReference type="ChEBI" id="CHEBI:18420"/>
    </cofactor>
</comment>
<evidence type="ECO:0000313" key="11">
    <source>
        <dbReference type="EMBL" id="GAA3605430.1"/>
    </source>
</evidence>
<keyword evidence="5 11" id="KW-0808">Transferase</keyword>
<evidence type="ECO:0000256" key="1">
    <source>
        <dbReference type="ARBA" id="ARBA00001946"/>
    </source>
</evidence>
<dbReference type="PANTHER" id="PTHR30040">
    <property type="entry name" value="THIAMINE BIOSYNTHESIS LIPOPROTEIN APBE"/>
    <property type="match status" value="1"/>
</dbReference>
<reference evidence="12" key="1">
    <citation type="journal article" date="2019" name="Int. J. Syst. Evol. Microbiol.">
        <title>The Global Catalogue of Microorganisms (GCM) 10K type strain sequencing project: providing services to taxonomists for standard genome sequencing and annotation.</title>
        <authorList>
            <consortium name="The Broad Institute Genomics Platform"/>
            <consortium name="The Broad Institute Genome Sequencing Center for Infectious Disease"/>
            <person name="Wu L."/>
            <person name="Ma J."/>
        </authorList>
    </citation>
    <scope>NUCLEOTIDE SEQUENCE [LARGE SCALE GENOMIC DNA]</scope>
    <source>
        <strain evidence="12">JCM 16902</strain>
    </source>
</reference>
<comment type="catalytic activity">
    <reaction evidence="10">
        <text>L-threonyl-[protein] + FAD = FMN-L-threonyl-[protein] + AMP + H(+)</text>
        <dbReference type="Rhea" id="RHEA:36847"/>
        <dbReference type="Rhea" id="RHEA-COMP:11060"/>
        <dbReference type="Rhea" id="RHEA-COMP:11061"/>
        <dbReference type="ChEBI" id="CHEBI:15378"/>
        <dbReference type="ChEBI" id="CHEBI:30013"/>
        <dbReference type="ChEBI" id="CHEBI:57692"/>
        <dbReference type="ChEBI" id="CHEBI:74257"/>
        <dbReference type="ChEBI" id="CHEBI:456215"/>
        <dbReference type="EC" id="2.7.1.180"/>
    </reaction>
</comment>
<evidence type="ECO:0000256" key="4">
    <source>
        <dbReference type="ARBA" id="ARBA00022630"/>
    </source>
</evidence>
<keyword evidence="8" id="KW-0460">Magnesium</keyword>
<accession>A0ABP6ZCG8</accession>
<evidence type="ECO:0000256" key="5">
    <source>
        <dbReference type="ARBA" id="ARBA00022679"/>
    </source>
</evidence>
<gene>
    <name evidence="11" type="ORF">GCM10022223_21460</name>
</gene>
<evidence type="ECO:0000256" key="6">
    <source>
        <dbReference type="ARBA" id="ARBA00022723"/>
    </source>
</evidence>
<comment type="caution">
    <text evidence="11">The sequence shown here is derived from an EMBL/GenBank/DDBJ whole genome shotgun (WGS) entry which is preliminary data.</text>
</comment>
<dbReference type="Gene3D" id="3.10.520.10">
    <property type="entry name" value="ApbE-like domains"/>
    <property type="match status" value="1"/>
</dbReference>
<evidence type="ECO:0000256" key="9">
    <source>
        <dbReference type="ARBA" id="ARBA00031306"/>
    </source>
</evidence>
<keyword evidence="4" id="KW-0285">Flavoprotein</keyword>
<keyword evidence="6" id="KW-0479">Metal-binding</keyword>
<protein>
    <recommendedName>
        <fullName evidence="3">FAD:protein FMN transferase</fullName>
        <ecNumber evidence="2">2.7.1.180</ecNumber>
    </recommendedName>
    <alternativeName>
        <fullName evidence="9">Flavin transferase</fullName>
    </alternativeName>
</protein>